<accession>A0ABU0HMS4</accession>
<evidence type="ECO:0000313" key="1">
    <source>
        <dbReference type="EMBL" id="MDQ0443128.1"/>
    </source>
</evidence>
<dbReference type="PANTHER" id="PTHR39441:SF1">
    <property type="entry name" value="DUF2252 DOMAIN-CONTAINING PROTEIN"/>
    <property type="match status" value="1"/>
</dbReference>
<reference evidence="1 2" key="1">
    <citation type="submission" date="2023-07" db="EMBL/GenBank/DDBJ databases">
        <title>Genomic Encyclopedia of Type Strains, Phase IV (KMG-IV): sequencing the most valuable type-strain genomes for metagenomic binning, comparative biology and taxonomic classification.</title>
        <authorList>
            <person name="Goeker M."/>
        </authorList>
    </citation>
    <scope>NUCLEOTIDE SEQUENCE [LARGE SCALE GENOMIC DNA]</scope>
    <source>
        <strain evidence="1 2">DSM 19562</strain>
    </source>
</reference>
<dbReference type="Pfam" id="PF10009">
    <property type="entry name" value="DUF2252"/>
    <property type="match status" value="1"/>
</dbReference>
<dbReference type="SUPFAM" id="SSF56112">
    <property type="entry name" value="Protein kinase-like (PK-like)"/>
    <property type="match status" value="1"/>
</dbReference>
<dbReference type="EMBL" id="JAUSVV010000005">
    <property type="protein sequence ID" value="MDQ0443128.1"/>
    <property type="molecule type" value="Genomic_DNA"/>
</dbReference>
<dbReference type="InterPro" id="IPR018721">
    <property type="entry name" value="DUF2252"/>
</dbReference>
<protein>
    <submittedName>
        <fullName evidence="1">Uncharacterized protein (DUF2252 family)</fullName>
    </submittedName>
</protein>
<name>A0ABU0HMS4_9HYPH</name>
<organism evidence="1 2">
    <name type="scientific">Methylobacterium persicinum</name>
    <dbReference type="NCBI Taxonomy" id="374426"/>
    <lineage>
        <taxon>Bacteria</taxon>
        <taxon>Pseudomonadati</taxon>
        <taxon>Pseudomonadota</taxon>
        <taxon>Alphaproteobacteria</taxon>
        <taxon>Hyphomicrobiales</taxon>
        <taxon>Methylobacteriaceae</taxon>
        <taxon>Methylobacterium</taxon>
    </lineage>
</organism>
<dbReference type="RefSeq" id="WP_238249138.1">
    <property type="nucleotide sequence ID" value="NZ_BPQX01000026.1"/>
</dbReference>
<dbReference type="Gene3D" id="3.90.1200.10">
    <property type="match status" value="1"/>
</dbReference>
<dbReference type="PANTHER" id="PTHR39441">
    <property type="entry name" value="DUF2252 DOMAIN-CONTAINING PROTEIN"/>
    <property type="match status" value="1"/>
</dbReference>
<proteinExistence type="predicted"/>
<sequence length="404" mass="44046">MNVHVQPDHGREAELLRTRRLCKIAASPLSYVRGSTARFYDWLAEAPPGVLPEGPAVWICGDCHLGNIGALADIEGRVRMQIRDLDQTTIGNPAYDLVRLTLSVVTAGLTAPLSGLAVVRMIEAIAVGYAAGLDDPEGKDEGNEDSAIVETTRRRALGRRWRHLSEERLHGKTARLPRGKRFLDPTFAEKEGFERLLREPGFATRVLGLEPDGGEELSLVDAAYWVKGCSSLGKLRMAGLVRISGAKHRSKVALVDVKQAVPSLAPTAPGAAIPADPAQRVAEGARVLSPALGERMIPARIGEIPVIVRELLPQDLKIVAEQFSKAEGVRVARSLAEVVGRAHGRQLTPEARQAWHRQVEADGWDDRAPHWLWSSVTTLMGQHQSGYLALCRDVARDKGLAEYL</sequence>
<comment type="caution">
    <text evidence="1">The sequence shown here is derived from an EMBL/GenBank/DDBJ whole genome shotgun (WGS) entry which is preliminary data.</text>
</comment>
<gene>
    <name evidence="1" type="ORF">QO016_002626</name>
</gene>
<keyword evidence="2" id="KW-1185">Reference proteome</keyword>
<dbReference type="InterPro" id="IPR011009">
    <property type="entry name" value="Kinase-like_dom_sf"/>
</dbReference>
<dbReference type="Proteomes" id="UP001236369">
    <property type="component" value="Unassembled WGS sequence"/>
</dbReference>
<evidence type="ECO:0000313" key="2">
    <source>
        <dbReference type="Proteomes" id="UP001236369"/>
    </source>
</evidence>